<dbReference type="InterPro" id="IPR048562">
    <property type="entry name" value="KDM6A_B-like_C-hel"/>
</dbReference>
<keyword evidence="10" id="KW-0539">Nucleus</keyword>
<dbReference type="Proteomes" id="UP000595437">
    <property type="component" value="Chromosome 14"/>
</dbReference>
<evidence type="ECO:0000256" key="2">
    <source>
        <dbReference type="ARBA" id="ARBA00004123"/>
    </source>
</evidence>
<keyword evidence="14" id="KW-0489">Methyltransferase</keyword>
<evidence type="ECO:0000256" key="8">
    <source>
        <dbReference type="ARBA" id="ARBA00023002"/>
    </source>
</evidence>
<evidence type="ECO:0000256" key="3">
    <source>
        <dbReference type="ARBA" id="ARBA00022553"/>
    </source>
</evidence>
<dbReference type="PANTHER" id="PTHR14017">
    <property type="entry name" value="LYSINE-SPECIFIC DEMETHYLASE"/>
    <property type="match status" value="1"/>
</dbReference>
<dbReference type="OrthoDB" id="418911at2759"/>
<dbReference type="EMBL" id="CP045903">
    <property type="protein sequence ID" value="QQP38963.1"/>
    <property type="molecule type" value="Genomic_DNA"/>
</dbReference>
<dbReference type="Gene3D" id="2.10.110.20">
    <property type="match status" value="1"/>
</dbReference>
<dbReference type="GO" id="GO:0008168">
    <property type="term" value="F:methyltransferase activity"/>
    <property type="evidence" value="ECO:0007669"/>
    <property type="project" value="UniProtKB-KW"/>
</dbReference>
<keyword evidence="3" id="KW-0597">Phosphoprotein</keyword>
<reference evidence="15" key="1">
    <citation type="submission" date="2021-01" db="EMBL/GenBank/DDBJ databases">
        <title>Caligus Genome Assembly.</title>
        <authorList>
            <person name="Gallardo-Escarate C."/>
        </authorList>
    </citation>
    <scope>NUCLEOTIDE SEQUENCE [LARGE SCALE GENOMIC DNA]</scope>
</reference>
<evidence type="ECO:0000256" key="12">
    <source>
        <dbReference type="SAM" id="MobiDB-lite"/>
    </source>
</evidence>
<comment type="similarity">
    <text evidence="11">Belongs to the UTX family.</text>
</comment>
<dbReference type="GO" id="GO:0031490">
    <property type="term" value="F:chromatin DNA binding"/>
    <property type="evidence" value="ECO:0007669"/>
    <property type="project" value="TreeGrafter"/>
</dbReference>
<evidence type="ECO:0000313" key="15">
    <source>
        <dbReference type="Proteomes" id="UP000595437"/>
    </source>
</evidence>
<dbReference type="InterPro" id="IPR003347">
    <property type="entry name" value="JmjC_dom"/>
</dbReference>
<evidence type="ECO:0000256" key="1">
    <source>
        <dbReference type="ARBA" id="ARBA00001954"/>
    </source>
</evidence>
<evidence type="ECO:0000256" key="7">
    <source>
        <dbReference type="ARBA" id="ARBA00022964"/>
    </source>
</evidence>
<dbReference type="GO" id="GO:0046872">
    <property type="term" value="F:metal ion binding"/>
    <property type="evidence" value="ECO:0007669"/>
    <property type="project" value="UniProtKB-KW"/>
</dbReference>
<keyword evidence="14" id="KW-0808">Transferase</keyword>
<dbReference type="GO" id="GO:0044666">
    <property type="term" value="C:MLL3/4 complex"/>
    <property type="evidence" value="ECO:0007669"/>
    <property type="project" value="TreeGrafter"/>
</dbReference>
<evidence type="ECO:0000256" key="9">
    <source>
        <dbReference type="ARBA" id="ARBA00023004"/>
    </source>
</evidence>
<accession>A0A7T8JXP6</accession>
<dbReference type="SMART" id="SM00558">
    <property type="entry name" value="JmjC"/>
    <property type="match status" value="1"/>
</dbReference>
<keyword evidence="8" id="KW-0560">Oxidoreductase</keyword>
<keyword evidence="4" id="KW-0479">Metal-binding</keyword>
<keyword evidence="9" id="KW-0408">Iron</keyword>
<protein>
    <submittedName>
        <fullName evidence="14">Lysine-specific demethylase 6A</fullName>
    </submittedName>
</protein>
<proteinExistence type="inferred from homology"/>
<dbReference type="PANTHER" id="PTHR14017:SF1">
    <property type="entry name" value="LD02225P"/>
    <property type="match status" value="1"/>
</dbReference>
<comment type="subcellular location">
    <subcellularLocation>
        <location evidence="2">Nucleus</location>
    </subcellularLocation>
</comment>
<evidence type="ECO:0000256" key="11">
    <source>
        <dbReference type="ARBA" id="ARBA00034483"/>
    </source>
</evidence>
<name>A0A7T8JXP6_CALRO</name>
<dbReference type="Pfam" id="PF21326">
    <property type="entry name" value="KDM6_GATAL"/>
    <property type="match status" value="1"/>
</dbReference>
<dbReference type="Gene3D" id="1.20.58.1370">
    <property type="match status" value="1"/>
</dbReference>
<dbReference type="Pfam" id="PF02373">
    <property type="entry name" value="JmjC"/>
    <property type="match status" value="1"/>
</dbReference>
<evidence type="ECO:0000259" key="13">
    <source>
        <dbReference type="PROSITE" id="PS51184"/>
    </source>
</evidence>
<keyword evidence="15" id="KW-1185">Reference proteome</keyword>
<evidence type="ECO:0000256" key="5">
    <source>
        <dbReference type="ARBA" id="ARBA00022833"/>
    </source>
</evidence>
<dbReference type="AlphaFoldDB" id="A0A7T8JXP6"/>
<dbReference type="Pfam" id="PF21322">
    <property type="entry name" value="KDM6_C-hel"/>
    <property type="match status" value="1"/>
</dbReference>
<keyword evidence="7" id="KW-0223">Dioxygenase</keyword>
<keyword evidence="5" id="KW-0862">Zinc</keyword>
<evidence type="ECO:0000256" key="6">
    <source>
        <dbReference type="ARBA" id="ARBA00022853"/>
    </source>
</evidence>
<evidence type="ECO:0000256" key="4">
    <source>
        <dbReference type="ARBA" id="ARBA00022723"/>
    </source>
</evidence>
<feature type="compositionally biased region" description="Basic and acidic residues" evidence="12">
    <location>
        <begin position="54"/>
        <end position="72"/>
    </location>
</feature>
<evidence type="ECO:0000313" key="14">
    <source>
        <dbReference type="EMBL" id="QQP38963.1"/>
    </source>
</evidence>
<feature type="domain" description="JmjC" evidence="13">
    <location>
        <begin position="337"/>
        <end position="489"/>
    </location>
</feature>
<feature type="region of interest" description="Disordered" evidence="12">
    <location>
        <begin position="120"/>
        <end position="150"/>
    </location>
</feature>
<dbReference type="GO" id="GO:0032259">
    <property type="term" value="P:methylation"/>
    <property type="evidence" value="ECO:0007669"/>
    <property type="project" value="UniProtKB-KW"/>
</dbReference>
<organism evidence="14 15">
    <name type="scientific">Caligus rogercresseyi</name>
    <name type="common">Sea louse</name>
    <dbReference type="NCBI Taxonomy" id="217165"/>
    <lineage>
        <taxon>Eukaryota</taxon>
        <taxon>Metazoa</taxon>
        <taxon>Ecdysozoa</taxon>
        <taxon>Arthropoda</taxon>
        <taxon>Crustacea</taxon>
        <taxon>Multicrustacea</taxon>
        <taxon>Hexanauplia</taxon>
        <taxon>Copepoda</taxon>
        <taxon>Siphonostomatoida</taxon>
        <taxon>Caligidae</taxon>
        <taxon>Caligus</taxon>
    </lineage>
</organism>
<dbReference type="InterPro" id="IPR051630">
    <property type="entry name" value="Corepressor-Demethylase"/>
</dbReference>
<sequence length="612" mass="68955">MSPLPGLLTYSSLLTDRIFSLVQLSLLTPLEMGVSLREGAVSSGDGEVLVSSPPEKKKLKLEEHHPLDKKDSSFPNNNNNNVIGHYAVVRNAVKEEEENERPGPVKLTVRLSDGVRPCRLLNNSSLPKKEEEEEEEVHADNKDNKTNNNMNFSTNIPSEELVAAIKASGHCNGNISTTVTGLDPSDYAPKAKNSPLTKEELLPETPCIYVNSKEEAFSSQLYEFCLQRPIVMIRNLTAVIDMDLTYYCTKALVDAHPHHPVEVRLQMEQSSDENWNPAMTEEVWYCTSSRSYSTVAKFAEYQAGTLEEYFNSLPPGKRTFNPPASLAKNSSRKMIKFGTNCDLLMKRTPRLVAGRLCGQHALPCGQPNPGDEHCSALPQENNNFCAVNVNIGPGTRSGSGTGRLLGIHSANVHRKESGLPPWLLVAQDRRLGRSGDSTYRFMQKPGDIVWINAGCVHWVQAAGWCNNIAWNVGPMTHRQYRLAIERYEWNKKERYQSIVAMVFLSWNLARNIRISDERFYRGLKRTLMHSLRQIVQTLEYASTDGGKTSPPHYCGNCDEEVFNILFVKENEKRYVVHCLKCIRQYSPSLSGVVCLEEYHLSELLEVYDNFRL</sequence>
<dbReference type="InterPro" id="IPR046941">
    <property type="entry name" value="KDM6_GATAL_sf"/>
</dbReference>
<dbReference type="Gene3D" id="2.60.120.650">
    <property type="entry name" value="Cupin"/>
    <property type="match status" value="2"/>
</dbReference>
<dbReference type="PROSITE" id="PS51184">
    <property type="entry name" value="JMJC"/>
    <property type="match status" value="1"/>
</dbReference>
<dbReference type="InterPro" id="IPR048560">
    <property type="entry name" value="KDM6A_B-like_GATAL"/>
</dbReference>
<feature type="region of interest" description="Disordered" evidence="12">
    <location>
        <begin position="41"/>
        <end position="80"/>
    </location>
</feature>
<comment type="cofactor">
    <cofactor evidence="1">
        <name>Fe(2+)</name>
        <dbReference type="ChEBI" id="CHEBI:29033"/>
    </cofactor>
</comment>
<dbReference type="GO" id="GO:0071558">
    <property type="term" value="F:histone H3K27me2/H3K27me3 demethylase activity"/>
    <property type="evidence" value="ECO:0007669"/>
    <property type="project" value="TreeGrafter"/>
</dbReference>
<feature type="non-terminal residue" evidence="14">
    <location>
        <position position="1"/>
    </location>
</feature>
<gene>
    <name evidence="14" type="ORF">FKW44_019693</name>
</gene>
<dbReference type="GO" id="GO:0000978">
    <property type="term" value="F:RNA polymerase II cis-regulatory region sequence-specific DNA binding"/>
    <property type="evidence" value="ECO:0007669"/>
    <property type="project" value="TreeGrafter"/>
</dbReference>
<dbReference type="SUPFAM" id="SSF51197">
    <property type="entry name" value="Clavaminate synthase-like"/>
    <property type="match status" value="1"/>
</dbReference>
<evidence type="ECO:0000256" key="10">
    <source>
        <dbReference type="ARBA" id="ARBA00023242"/>
    </source>
</evidence>
<keyword evidence="6" id="KW-0156">Chromatin regulator</keyword>
<dbReference type="GO" id="GO:0010468">
    <property type="term" value="P:regulation of gene expression"/>
    <property type="evidence" value="ECO:0007669"/>
    <property type="project" value="TreeGrafter"/>
</dbReference>